<dbReference type="Pfam" id="PF13419">
    <property type="entry name" value="HAD_2"/>
    <property type="match status" value="1"/>
</dbReference>
<keyword evidence="7 10" id="KW-0378">Hydrolase</keyword>
<name>A0A099GGE4_9RHOB</name>
<feature type="active site" description="Nucleophile" evidence="10">
    <location>
        <position position="6"/>
    </location>
</feature>
<comment type="similarity">
    <text evidence="4 10">Belongs to the HAD-like hydrolase superfamily. CbbY/CbbZ/Gph/YieH family.</text>
</comment>
<evidence type="ECO:0000256" key="9">
    <source>
        <dbReference type="ARBA" id="ARBA00023277"/>
    </source>
</evidence>
<dbReference type="GO" id="GO:0006281">
    <property type="term" value="P:DNA repair"/>
    <property type="evidence" value="ECO:0007669"/>
    <property type="project" value="TreeGrafter"/>
</dbReference>
<reference evidence="11 12" key="2">
    <citation type="submission" date="2014-10" db="EMBL/GenBank/DDBJ databases">
        <title>Paracoccus sanguinis sp. nov., isolated from clinical specimens of New York State patients.</title>
        <authorList>
            <person name="Mingle L.A."/>
            <person name="Cole J.A."/>
            <person name="Lapierre P."/>
            <person name="Musser K.A."/>
        </authorList>
    </citation>
    <scope>NUCLEOTIDE SEQUENCE [LARGE SCALE GENOMIC DNA]</scope>
    <source>
        <strain evidence="11 12">5503</strain>
    </source>
</reference>
<feature type="binding site" evidence="10">
    <location>
        <position position="6"/>
    </location>
    <ligand>
        <name>Mg(2+)</name>
        <dbReference type="ChEBI" id="CHEBI:18420"/>
    </ligand>
</feature>
<feature type="binding site" evidence="10">
    <location>
        <position position="8"/>
    </location>
    <ligand>
        <name>Mg(2+)</name>
        <dbReference type="ChEBI" id="CHEBI:18420"/>
    </ligand>
</feature>
<evidence type="ECO:0000256" key="7">
    <source>
        <dbReference type="ARBA" id="ARBA00022801"/>
    </source>
</evidence>
<dbReference type="AlphaFoldDB" id="A0A099GGE4"/>
<evidence type="ECO:0000256" key="1">
    <source>
        <dbReference type="ARBA" id="ARBA00000830"/>
    </source>
</evidence>
<dbReference type="PANTHER" id="PTHR43434:SF1">
    <property type="entry name" value="PHOSPHOGLYCOLATE PHOSPHATASE"/>
    <property type="match status" value="1"/>
</dbReference>
<feature type="binding site" evidence="10">
    <location>
        <position position="164"/>
    </location>
    <ligand>
        <name>Mg(2+)</name>
        <dbReference type="ChEBI" id="CHEBI:18420"/>
    </ligand>
</feature>
<organism evidence="11 12">
    <name type="scientific">Paracoccus sanguinis</name>
    <dbReference type="NCBI Taxonomy" id="1545044"/>
    <lineage>
        <taxon>Bacteria</taxon>
        <taxon>Pseudomonadati</taxon>
        <taxon>Pseudomonadota</taxon>
        <taxon>Alphaproteobacteria</taxon>
        <taxon>Rhodobacterales</taxon>
        <taxon>Paracoccaceae</taxon>
        <taxon>Paracoccus</taxon>
    </lineage>
</organism>
<dbReference type="UniPathway" id="UPA00865">
    <property type="reaction ID" value="UER00834"/>
</dbReference>
<dbReference type="HAMAP" id="MF_00495">
    <property type="entry name" value="GPH_hydrolase_bact"/>
    <property type="match status" value="1"/>
</dbReference>
<keyword evidence="9 10" id="KW-0119">Carbohydrate metabolism</keyword>
<dbReference type="GO" id="GO:0005975">
    <property type="term" value="P:carbohydrate metabolic process"/>
    <property type="evidence" value="ECO:0007669"/>
    <property type="project" value="InterPro"/>
</dbReference>
<keyword evidence="6 10" id="KW-0479">Metal-binding</keyword>
<dbReference type="InterPro" id="IPR050155">
    <property type="entry name" value="HAD-like_hydrolase_sf"/>
</dbReference>
<evidence type="ECO:0000313" key="11">
    <source>
        <dbReference type="EMBL" id="KGJ21796.1"/>
    </source>
</evidence>
<dbReference type="RefSeq" id="WP_036710424.1">
    <property type="nucleotide sequence ID" value="NZ_JRKQ01000062.1"/>
</dbReference>
<dbReference type="SFLD" id="SFLDS00003">
    <property type="entry name" value="Haloacid_Dehalogenase"/>
    <property type="match status" value="1"/>
</dbReference>
<comment type="cofactor">
    <cofactor evidence="2 10">
        <name>Mg(2+)</name>
        <dbReference type="ChEBI" id="CHEBI:18420"/>
    </cofactor>
</comment>
<comment type="catalytic activity">
    <reaction evidence="1 10">
        <text>2-phosphoglycolate + H2O = glycolate + phosphate</text>
        <dbReference type="Rhea" id="RHEA:14369"/>
        <dbReference type="ChEBI" id="CHEBI:15377"/>
        <dbReference type="ChEBI" id="CHEBI:29805"/>
        <dbReference type="ChEBI" id="CHEBI:43474"/>
        <dbReference type="ChEBI" id="CHEBI:58033"/>
        <dbReference type="EC" id="3.1.3.18"/>
    </reaction>
</comment>
<dbReference type="Gene3D" id="1.10.150.240">
    <property type="entry name" value="Putative phosphatase, domain 2"/>
    <property type="match status" value="1"/>
</dbReference>
<dbReference type="InterPro" id="IPR023198">
    <property type="entry name" value="PGP-like_dom2"/>
</dbReference>
<dbReference type="EMBL" id="JRKQ01000062">
    <property type="protein sequence ID" value="KGJ21796.1"/>
    <property type="molecule type" value="Genomic_DNA"/>
</dbReference>
<dbReference type="InterPro" id="IPR006439">
    <property type="entry name" value="HAD-SF_hydro_IA"/>
</dbReference>
<sequence length="217" mass="22846">MIVIFDLDGTLIDSAADIHATANAVLASEGLAPLDLQTVRGFVGRGVPHLVGCLLAAHDITDPARQGRMEARFASLYDDAVGLTRPYPGVPEALETLRGAGHVLGICTNKPVSPARAVLRHFGLLDHFTAIIGGDSCPRRKPDPLPLRQARADCGGGPSLMVGDSEIDAECAAEAGIPLLLFTRGFRRTPVEDLPHARAFDDFVTLPDAVQAIAATA</sequence>
<evidence type="ECO:0000256" key="5">
    <source>
        <dbReference type="ARBA" id="ARBA00013078"/>
    </source>
</evidence>
<gene>
    <name evidence="11" type="ORF">IX56_11600</name>
</gene>
<accession>A0A099GGE4</accession>
<dbReference type="GO" id="GO:0008967">
    <property type="term" value="F:phosphoglycolate phosphatase activity"/>
    <property type="evidence" value="ECO:0007669"/>
    <property type="project" value="UniProtKB-UniRule"/>
</dbReference>
<dbReference type="InterPro" id="IPR036412">
    <property type="entry name" value="HAD-like_sf"/>
</dbReference>
<comment type="function">
    <text evidence="10">Specifically catalyzes the dephosphorylation of 2-phosphoglycolate. Is involved in the dissimilation of the intracellular 2-phosphoglycolate formed during the DNA repair of 3'-phosphoglycolate ends, a major class of DNA lesions induced by oxidative stress.</text>
</comment>
<dbReference type="GO" id="GO:0046295">
    <property type="term" value="P:glycolate biosynthetic process"/>
    <property type="evidence" value="ECO:0007669"/>
    <property type="project" value="UniProtKB-UniRule"/>
</dbReference>
<dbReference type="GO" id="GO:0046872">
    <property type="term" value="F:metal ion binding"/>
    <property type="evidence" value="ECO:0007669"/>
    <property type="project" value="UniProtKB-KW"/>
</dbReference>
<dbReference type="GO" id="GO:0005829">
    <property type="term" value="C:cytosol"/>
    <property type="evidence" value="ECO:0007669"/>
    <property type="project" value="TreeGrafter"/>
</dbReference>
<dbReference type="PANTHER" id="PTHR43434">
    <property type="entry name" value="PHOSPHOGLYCOLATE PHOSPHATASE"/>
    <property type="match status" value="1"/>
</dbReference>
<dbReference type="SFLD" id="SFLDG01129">
    <property type="entry name" value="C1.5:_HAD__Beta-PGM__Phosphata"/>
    <property type="match status" value="1"/>
</dbReference>
<evidence type="ECO:0000256" key="2">
    <source>
        <dbReference type="ARBA" id="ARBA00001946"/>
    </source>
</evidence>
<evidence type="ECO:0000313" key="12">
    <source>
        <dbReference type="Proteomes" id="UP000029858"/>
    </source>
</evidence>
<dbReference type="InterPro" id="IPR037512">
    <property type="entry name" value="PGPase_prok"/>
</dbReference>
<dbReference type="Proteomes" id="UP000029858">
    <property type="component" value="Unassembled WGS sequence"/>
</dbReference>
<dbReference type="NCBIfam" id="TIGR01449">
    <property type="entry name" value="PGP_bact"/>
    <property type="match status" value="1"/>
</dbReference>
<evidence type="ECO:0000256" key="6">
    <source>
        <dbReference type="ARBA" id="ARBA00022723"/>
    </source>
</evidence>
<dbReference type="InterPro" id="IPR023214">
    <property type="entry name" value="HAD_sf"/>
</dbReference>
<dbReference type="NCBIfam" id="TIGR01549">
    <property type="entry name" value="HAD-SF-IA-v1"/>
    <property type="match status" value="1"/>
</dbReference>
<comment type="caution">
    <text evidence="11">The sequence shown here is derived from an EMBL/GenBank/DDBJ whole genome shotgun (WGS) entry which is preliminary data.</text>
</comment>
<dbReference type="SUPFAM" id="SSF56784">
    <property type="entry name" value="HAD-like"/>
    <property type="match status" value="1"/>
</dbReference>
<evidence type="ECO:0000256" key="4">
    <source>
        <dbReference type="ARBA" id="ARBA00006171"/>
    </source>
</evidence>
<dbReference type="Gene3D" id="3.40.50.1000">
    <property type="entry name" value="HAD superfamily/HAD-like"/>
    <property type="match status" value="1"/>
</dbReference>
<evidence type="ECO:0000256" key="8">
    <source>
        <dbReference type="ARBA" id="ARBA00022842"/>
    </source>
</evidence>
<reference evidence="11 12" key="1">
    <citation type="submission" date="2014-09" db="EMBL/GenBank/DDBJ databases">
        <authorList>
            <person name="McGinnis J.M."/>
            <person name="Wolfgang W.J."/>
        </authorList>
    </citation>
    <scope>NUCLEOTIDE SEQUENCE [LARGE SCALE GENOMIC DNA]</scope>
    <source>
        <strain evidence="11 12">5503</strain>
    </source>
</reference>
<dbReference type="InterPro" id="IPR041492">
    <property type="entry name" value="HAD_2"/>
</dbReference>
<comment type="pathway">
    <text evidence="3 10">Organic acid metabolism; glycolate biosynthesis; glycolate from 2-phosphoglycolate: step 1/1.</text>
</comment>
<keyword evidence="8 10" id="KW-0460">Magnesium</keyword>
<evidence type="ECO:0000256" key="10">
    <source>
        <dbReference type="HAMAP-Rule" id="MF_00495"/>
    </source>
</evidence>
<evidence type="ECO:0000256" key="3">
    <source>
        <dbReference type="ARBA" id="ARBA00004818"/>
    </source>
</evidence>
<proteinExistence type="inferred from homology"/>
<dbReference type="EC" id="3.1.3.18" evidence="5 10"/>
<protein>
    <recommendedName>
        <fullName evidence="5 10">Phosphoglycolate phosphatase</fullName>
        <shortName evidence="10">PGP</shortName>
        <shortName evidence="10">PGPase</shortName>
        <ecNumber evidence="5 10">3.1.3.18</ecNumber>
    </recommendedName>
</protein>